<dbReference type="InterPro" id="IPR021679">
    <property type="entry name" value="Toxin_endonuclease_YhaV"/>
</dbReference>
<keyword evidence="2" id="KW-1185">Reference proteome</keyword>
<geneLocation type="plasmid" evidence="2">
    <name>p5d_fsymbiotica-1</name>
</geneLocation>
<protein>
    <submittedName>
        <fullName evidence="1">Toxin</fullName>
    </submittedName>
</protein>
<evidence type="ECO:0000313" key="2">
    <source>
        <dbReference type="Proteomes" id="UP000261875"/>
    </source>
</evidence>
<gene>
    <name evidence="1" type="ORF">CCS41_14240</name>
</gene>
<dbReference type="EMBL" id="CP021660">
    <property type="protein sequence ID" value="AWK15576.1"/>
    <property type="molecule type" value="Genomic_DNA"/>
</dbReference>
<proteinExistence type="predicted"/>
<dbReference type="RefSeq" id="WP_119797885.1">
    <property type="nucleotide sequence ID" value="NZ_CP021660.1"/>
</dbReference>
<dbReference type="KEGG" id="fsm:CCS41_14240"/>
<dbReference type="GO" id="GO:0110001">
    <property type="term" value="C:toxin-antitoxin complex"/>
    <property type="evidence" value="ECO:0007669"/>
    <property type="project" value="InterPro"/>
</dbReference>
<name>A0A2U8I8Q8_9GAMM</name>
<sequence length="172" mass="20244">MNERPYKINGWYVIVHPLFTRQIEELTNEVEKLKASHPDTYQKKKVTLRLAAIKHLILNDITIDPSNTKFRLGGTLGDDYKHWFRAKFYQQYRLFFRYESASKIIILVWVNDDNTLRIYKAKNDAYKVFKGMLDDGNPPDDWGKLLSVCKTAQMNDNLEKHSAMKTKIIKVC</sequence>
<accession>A0A2U8I8Q8</accession>
<reference evidence="1 2" key="1">
    <citation type="submission" date="2017-05" db="EMBL/GenBank/DDBJ databases">
        <title>Genome sequence of Candidatus Fukatsuia symbiotica and Candidatus Hamiltonella defensa from Acyrthosiphon pisum strain 5D.</title>
        <authorList>
            <person name="Patel V.A."/>
            <person name="Chevignon G."/>
            <person name="Russell J.A."/>
            <person name="Oliver K.M."/>
        </authorList>
    </citation>
    <scope>NUCLEOTIDE SEQUENCE [LARGE SCALE GENOMIC DNA]</scope>
    <source>
        <strain evidence="1 2">5D</strain>
        <plasmid evidence="2">p5d_fsymbiotica-1</plasmid>
    </source>
</reference>
<organism evidence="1 2">
    <name type="scientific">Candidatus Fukatsuia symbiotica</name>
    <dbReference type="NCBI Taxonomy" id="1878942"/>
    <lineage>
        <taxon>Bacteria</taxon>
        <taxon>Pseudomonadati</taxon>
        <taxon>Pseudomonadota</taxon>
        <taxon>Gammaproteobacteria</taxon>
        <taxon>Enterobacterales</taxon>
        <taxon>Yersiniaceae</taxon>
        <taxon>Candidatus Fukatsuia</taxon>
    </lineage>
</organism>
<dbReference type="Pfam" id="PF11663">
    <property type="entry name" value="Toxin_YhaV"/>
    <property type="match status" value="1"/>
</dbReference>
<evidence type="ECO:0000313" key="1">
    <source>
        <dbReference type="EMBL" id="AWK15576.1"/>
    </source>
</evidence>
<dbReference type="GO" id="GO:0004540">
    <property type="term" value="F:RNA nuclease activity"/>
    <property type="evidence" value="ECO:0007669"/>
    <property type="project" value="InterPro"/>
</dbReference>
<keyword evidence="1" id="KW-0614">Plasmid</keyword>
<dbReference type="Proteomes" id="UP000261875">
    <property type="component" value="Plasmid p5D_Fsymbiotica-1"/>
</dbReference>
<dbReference type="OrthoDB" id="515905at2"/>
<dbReference type="AlphaFoldDB" id="A0A2U8I8Q8"/>